<dbReference type="AlphaFoldDB" id="A0A9J6EIY0"/>
<dbReference type="InterPro" id="IPR011604">
    <property type="entry name" value="PDDEXK-like_dom_sf"/>
</dbReference>
<dbReference type="GO" id="GO:0006281">
    <property type="term" value="P:DNA repair"/>
    <property type="evidence" value="ECO:0007669"/>
    <property type="project" value="UniProtKB-ARBA"/>
</dbReference>
<dbReference type="PANTHER" id="PTHR46609:SF8">
    <property type="entry name" value="YQAJ VIRAL RECOMBINASE DOMAIN-CONTAINING PROTEIN"/>
    <property type="match status" value="1"/>
</dbReference>
<gene>
    <name evidence="3" type="ORF">HPB51_018429</name>
</gene>
<keyword evidence="1" id="KW-0862">Zinc</keyword>
<dbReference type="SUPFAM" id="SSF52980">
    <property type="entry name" value="Restriction endonuclease-like"/>
    <property type="match status" value="1"/>
</dbReference>
<dbReference type="GO" id="GO:0008270">
    <property type="term" value="F:zinc ion binding"/>
    <property type="evidence" value="ECO:0007669"/>
    <property type="project" value="UniProtKB-KW"/>
</dbReference>
<sequence>MQICAHTRSVASGTCSCEAGITSRCKHAAAVCAYVNEATDDTCTSRPQQWGKPSKKPKRDVNKTIADLFPAGPLTCAKDTRPESPTDVMACYEDLVCPLNSVLKAMKMTEVEWHEARKYRLTRSSCHSIRTRRKLPEALAKQMTRKKPFSTPATRYGLRNEPKARKALEQKLQTPNLETGLVMLPEQPWLACSPDGLMRYEGNTVLVEIKCPARCEKVPIIDKEGKTILEFFDCQAGALTLKKSRSFYTRLQLQLYIMNLSQAVFYAWSPVQDDKFLFVDRNMNFLSEVVPKLEFFYFTYLLEELSKTT</sequence>
<evidence type="ECO:0000313" key="3">
    <source>
        <dbReference type="EMBL" id="KAH8033960.1"/>
    </source>
</evidence>
<dbReference type="Proteomes" id="UP000821866">
    <property type="component" value="Chromosome 2"/>
</dbReference>
<evidence type="ECO:0000256" key="1">
    <source>
        <dbReference type="PROSITE-ProRule" id="PRU00325"/>
    </source>
</evidence>
<name>A0A9J6EIY0_RHIMP</name>
<evidence type="ECO:0000313" key="4">
    <source>
        <dbReference type="Proteomes" id="UP000821866"/>
    </source>
</evidence>
<dbReference type="EMBL" id="JABSTU010000004">
    <property type="protein sequence ID" value="KAH8033960.1"/>
    <property type="molecule type" value="Genomic_DNA"/>
</dbReference>
<dbReference type="Pfam" id="PF09588">
    <property type="entry name" value="YqaJ"/>
    <property type="match status" value="1"/>
</dbReference>
<proteinExistence type="predicted"/>
<reference evidence="3" key="2">
    <citation type="submission" date="2021-09" db="EMBL/GenBank/DDBJ databases">
        <authorList>
            <person name="Jia N."/>
            <person name="Wang J."/>
            <person name="Shi W."/>
            <person name="Du L."/>
            <person name="Sun Y."/>
            <person name="Zhan W."/>
            <person name="Jiang J."/>
            <person name="Wang Q."/>
            <person name="Zhang B."/>
            <person name="Ji P."/>
            <person name="Sakyi L.B."/>
            <person name="Cui X."/>
            <person name="Yuan T."/>
            <person name="Jiang B."/>
            <person name="Yang W."/>
            <person name="Lam T.T.-Y."/>
            <person name="Chang Q."/>
            <person name="Ding S."/>
            <person name="Wang X."/>
            <person name="Zhu J."/>
            <person name="Ruan X."/>
            <person name="Zhao L."/>
            <person name="Wei J."/>
            <person name="Que T."/>
            <person name="Du C."/>
            <person name="Cheng J."/>
            <person name="Dai P."/>
            <person name="Han X."/>
            <person name="Huang E."/>
            <person name="Gao Y."/>
            <person name="Liu J."/>
            <person name="Shao H."/>
            <person name="Ye R."/>
            <person name="Li L."/>
            <person name="Wei W."/>
            <person name="Wang X."/>
            <person name="Wang C."/>
            <person name="Huo Q."/>
            <person name="Li W."/>
            <person name="Guo W."/>
            <person name="Chen H."/>
            <person name="Chen S."/>
            <person name="Zhou L."/>
            <person name="Zhou L."/>
            <person name="Ni X."/>
            <person name="Tian J."/>
            <person name="Zhou Y."/>
            <person name="Sheng Y."/>
            <person name="Liu T."/>
            <person name="Pan Y."/>
            <person name="Xia L."/>
            <person name="Li J."/>
            <person name="Zhao F."/>
            <person name="Cao W."/>
        </authorList>
    </citation>
    <scope>NUCLEOTIDE SEQUENCE</scope>
    <source>
        <strain evidence="3">Rmic-2018</strain>
        <tissue evidence="3">Larvae</tissue>
    </source>
</reference>
<dbReference type="InterPro" id="IPR051703">
    <property type="entry name" value="NF-kappa-B_Signaling_Reg"/>
</dbReference>
<dbReference type="InterPro" id="IPR019080">
    <property type="entry name" value="YqaJ_viral_recombinase"/>
</dbReference>
<keyword evidence="1" id="KW-0863">Zinc-finger</keyword>
<evidence type="ECO:0000259" key="2">
    <source>
        <dbReference type="PROSITE" id="PS50966"/>
    </source>
</evidence>
<reference evidence="3" key="1">
    <citation type="journal article" date="2020" name="Cell">
        <title>Large-Scale Comparative Analyses of Tick Genomes Elucidate Their Genetic Diversity and Vector Capacities.</title>
        <authorList>
            <consortium name="Tick Genome and Microbiome Consortium (TIGMIC)"/>
            <person name="Jia N."/>
            <person name="Wang J."/>
            <person name="Shi W."/>
            <person name="Du L."/>
            <person name="Sun Y."/>
            <person name="Zhan W."/>
            <person name="Jiang J.F."/>
            <person name="Wang Q."/>
            <person name="Zhang B."/>
            <person name="Ji P."/>
            <person name="Bell-Sakyi L."/>
            <person name="Cui X.M."/>
            <person name="Yuan T.T."/>
            <person name="Jiang B.G."/>
            <person name="Yang W.F."/>
            <person name="Lam T.T."/>
            <person name="Chang Q.C."/>
            <person name="Ding S.J."/>
            <person name="Wang X.J."/>
            <person name="Zhu J.G."/>
            <person name="Ruan X.D."/>
            <person name="Zhao L."/>
            <person name="Wei J.T."/>
            <person name="Ye R.Z."/>
            <person name="Que T.C."/>
            <person name="Du C.H."/>
            <person name="Zhou Y.H."/>
            <person name="Cheng J.X."/>
            <person name="Dai P.F."/>
            <person name="Guo W.B."/>
            <person name="Han X.H."/>
            <person name="Huang E.J."/>
            <person name="Li L.F."/>
            <person name="Wei W."/>
            <person name="Gao Y.C."/>
            <person name="Liu J.Z."/>
            <person name="Shao H.Z."/>
            <person name="Wang X."/>
            <person name="Wang C.C."/>
            <person name="Yang T.C."/>
            <person name="Huo Q.B."/>
            <person name="Li W."/>
            <person name="Chen H.Y."/>
            <person name="Chen S.E."/>
            <person name="Zhou L.G."/>
            <person name="Ni X.B."/>
            <person name="Tian J.H."/>
            <person name="Sheng Y."/>
            <person name="Liu T."/>
            <person name="Pan Y.S."/>
            <person name="Xia L.Y."/>
            <person name="Li J."/>
            <person name="Zhao F."/>
            <person name="Cao W.C."/>
        </authorList>
    </citation>
    <scope>NUCLEOTIDE SEQUENCE</scope>
    <source>
        <strain evidence="3">Rmic-2018</strain>
    </source>
</reference>
<dbReference type="InterPro" id="IPR007527">
    <property type="entry name" value="Znf_SWIM"/>
</dbReference>
<keyword evidence="1" id="KW-0479">Metal-binding</keyword>
<keyword evidence="4" id="KW-1185">Reference proteome</keyword>
<accession>A0A9J6EIY0</accession>
<organism evidence="3 4">
    <name type="scientific">Rhipicephalus microplus</name>
    <name type="common">Cattle tick</name>
    <name type="synonym">Boophilus microplus</name>
    <dbReference type="NCBI Taxonomy" id="6941"/>
    <lineage>
        <taxon>Eukaryota</taxon>
        <taxon>Metazoa</taxon>
        <taxon>Ecdysozoa</taxon>
        <taxon>Arthropoda</taxon>
        <taxon>Chelicerata</taxon>
        <taxon>Arachnida</taxon>
        <taxon>Acari</taxon>
        <taxon>Parasitiformes</taxon>
        <taxon>Ixodida</taxon>
        <taxon>Ixodoidea</taxon>
        <taxon>Ixodidae</taxon>
        <taxon>Rhipicephalinae</taxon>
        <taxon>Rhipicephalus</taxon>
        <taxon>Boophilus</taxon>
    </lineage>
</organism>
<dbReference type="InterPro" id="IPR011335">
    <property type="entry name" value="Restrct_endonuc-II-like"/>
</dbReference>
<comment type="caution">
    <text evidence="3">The sequence shown here is derived from an EMBL/GenBank/DDBJ whole genome shotgun (WGS) entry which is preliminary data.</text>
</comment>
<protein>
    <recommendedName>
        <fullName evidence="2">SWIM-type domain-containing protein</fullName>
    </recommendedName>
</protein>
<dbReference type="Gene3D" id="3.90.320.10">
    <property type="match status" value="1"/>
</dbReference>
<feature type="domain" description="SWIM-type" evidence="2">
    <location>
        <begin position="6"/>
        <end position="36"/>
    </location>
</feature>
<dbReference type="PANTHER" id="PTHR46609">
    <property type="entry name" value="EXONUCLEASE, PHAGE-TYPE/RECB, C-TERMINAL DOMAIN-CONTAINING PROTEIN"/>
    <property type="match status" value="1"/>
</dbReference>
<dbReference type="PROSITE" id="PS50966">
    <property type="entry name" value="ZF_SWIM"/>
    <property type="match status" value="1"/>
</dbReference>
<dbReference type="CDD" id="cd22343">
    <property type="entry name" value="PDDEXK_lambda_exonuclease-like"/>
    <property type="match status" value="1"/>
</dbReference>